<reference evidence="1 2" key="1">
    <citation type="submission" date="2006-02" db="EMBL/GenBank/DDBJ databases">
        <authorList>
            <person name="Pinhassi J."/>
            <person name="Pedros-Alio C."/>
            <person name="Ferriera S."/>
            <person name="Johnson J."/>
            <person name="Kravitz S."/>
            <person name="Halpern A."/>
            <person name="Remington K."/>
            <person name="Beeson K."/>
            <person name="Tran B."/>
            <person name="Rogers Y.-H."/>
            <person name="Friedman R."/>
            <person name="Venter J.C."/>
        </authorList>
    </citation>
    <scope>NUCLEOTIDE SEQUENCE [LARGE SCALE GENOMIC DNA]</scope>
    <source>
        <strain evidence="1 2">MED92</strain>
    </source>
</reference>
<gene>
    <name evidence="1" type="ORF">MED92_03942</name>
</gene>
<dbReference type="EMBL" id="AAOW01000006">
    <property type="protein sequence ID" value="EAR61717.1"/>
    <property type="molecule type" value="Genomic_DNA"/>
</dbReference>
<dbReference type="OrthoDB" id="5735634at2"/>
<dbReference type="Proteomes" id="UP000002171">
    <property type="component" value="Unassembled WGS sequence"/>
</dbReference>
<sequence length="168" mass="19199">MKWMIIVLIMMSLIGSMMWVMPTKRQKYQAALRLKAKSQGFLVQLEKVKPPRAKGELEADLRDMTAYRILRHGLSQKEKNAFNDWQIFKVAAVANIGLPEGWSWASGERSLSDAELDKLNELIATLPDGVFSIESNAVYMGVHWDEEGGEQTMQDMYSDLQKFTELKI</sequence>
<name>A0A7U8GSY4_NEPCE</name>
<dbReference type="AlphaFoldDB" id="A0A7U8GSY4"/>
<organism evidence="1 2">
    <name type="scientific">Neptuniibacter caesariensis</name>
    <dbReference type="NCBI Taxonomy" id="207954"/>
    <lineage>
        <taxon>Bacteria</taxon>
        <taxon>Pseudomonadati</taxon>
        <taxon>Pseudomonadota</taxon>
        <taxon>Gammaproteobacteria</taxon>
        <taxon>Oceanospirillales</taxon>
        <taxon>Oceanospirillaceae</taxon>
        <taxon>Neptuniibacter</taxon>
    </lineage>
</organism>
<proteinExistence type="predicted"/>
<keyword evidence="2" id="KW-1185">Reference proteome</keyword>
<dbReference type="RefSeq" id="WP_007022804.1">
    <property type="nucleotide sequence ID" value="NZ_CH724127.1"/>
</dbReference>
<protein>
    <submittedName>
        <fullName evidence="1">Uncharacterized protein</fullName>
    </submittedName>
</protein>
<evidence type="ECO:0000313" key="2">
    <source>
        <dbReference type="Proteomes" id="UP000002171"/>
    </source>
</evidence>
<evidence type="ECO:0000313" key="1">
    <source>
        <dbReference type="EMBL" id="EAR61717.1"/>
    </source>
</evidence>
<comment type="caution">
    <text evidence="1">The sequence shown here is derived from an EMBL/GenBank/DDBJ whole genome shotgun (WGS) entry which is preliminary data.</text>
</comment>
<accession>A0A7U8GSY4</accession>